<organism evidence="7 8">
    <name type="scientific">Halopseudomonas litoralis</name>
    <dbReference type="NCBI Taxonomy" id="797277"/>
    <lineage>
        <taxon>Bacteria</taxon>
        <taxon>Pseudomonadati</taxon>
        <taxon>Pseudomonadota</taxon>
        <taxon>Gammaproteobacteria</taxon>
        <taxon>Pseudomonadales</taxon>
        <taxon>Pseudomonadaceae</taxon>
        <taxon>Halopseudomonas</taxon>
    </lineage>
</organism>
<evidence type="ECO:0000256" key="4">
    <source>
        <dbReference type="ARBA" id="ARBA00023136"/>
    </source>
</evidence>
<dbReference type="SUPFAM" id="SSF161111">
    <property type="entry name" value="Cation efflux protein transmembrane domain-like"/>
    <property type="match status" value="1"/>
</dbReference>
<dbReference type="GO" id="GO:0006829">
    <property type="term" value="P:zinc ion transport"/>
    <property type="evidence" value="ECO:0007669"/>
    <property type="project" value="UniProtKB-KW"/>
</dbReference>
<dbReference type="Gene3D" id="1.20.1510.10">
    <property type="entry name" value="Cation efflux protein transmembrane domain"/>
    <property type="match status" value="1"/>
</dbReference>
<dbReference type="STRING" id="797277.SAMN05216198_1609"/>
<evidence type="ECO:0000259" key="6">
    <source>
        <dbReference type="Pfam" id="PF01545"/>
    </source>
</evidence>
<feature type="transmembrane region" description="Helical" evidence="5">
    <location>
        <begin position="99"/>
        <end position="121"/>
    </location>
</feature>
<dbReference type="EMBL" id="LT629748">
    <property type="protein sequence ID" value="SDS28407.1"/>
    <property type="molecule type" value="Genomic_DNA"/>
</dbReference>
<evidence type="ECO:0000313" key="8">
    <source>
        <dbReference type="Proteomes" id="UP000243426"/>
    </source>
</evidence>
<evidence type="ECO:0000256" key="2">
    <source>
        <dbReference type="ARBA" id="ARBA00022692"/>
    </source>
</evidence>
<dbReference type="InterPro" id="IPR027469">
    <property type="entry name" value="Cation_efflux_TMD_sf"/>
</dbReference>
<keyword evidence="3 5" id="KW-1133">Transmembrane helix</keyword>
<feature type="transmembrane region" description="Helical" evidence="5">
    <location>
        <begin position="71"/>
        <end position="93"/>
    </location>
</feature>
<feature type="transmembrane region" description="Helical" evidence="5">
    <location>
        <begin position="38"/>
        <end position="59"/>
    </location>
</feature>
<evidence type="ECO:0000256" key="3">
    <source>
        <dbReference type="ARBA" id="ARBA00022989"/>
    </source>
</evidence>
<sequence>MRPDIALQKRILGQVLLWNLALFAGLGVAGWMADSSALLANAIDNGSDAAVYLLSYLAIDRRPAWKRGAATMSGIMLLLFAAAVLADVVRRWLYGAEPLGPVMMVLALMAAGINLWCIVLLRRVRSNDVNMKAAETFSFNDFISNGGVIVAGGLVLWLGSSWPDLVAGALIAAVAFKGGVEILRNVRDDRQSGK</sequence>
<protein>
    <submittedName>
        <fullName evidence="7">Cation efflux family protein</fullName>
    </submittedName>
</protein>
<dbReference type="GO" id="GO:0008324">
    <property type="term" value="F:monoatomic cation transmembrane transporter activity"/>
    <property type="evidence" value="ECO:0007669"/>
    <property type="project" value="InterPro"/>
</dbReference>
<dbReference type="GO" id="GO:0016020">
    <property type="term" value="C:membrane"/>
    <property type="evidence" value="ECO:0007669"/>
    <property type="project" value="UniProtKB-SubCell"/>
</dbReference>
<comment type="subcellular location">
    <subcellularLocation>
        <location evidence="1">Membrane</location>
        <topology evidence="1">Multi-pass membrane protein</topology>
    </subcellularLocation>
</comment>
<evidence type="ECO:0000313" key="7">
    <source>
        <dbReference type="EMBL" id="SDS28407.1"/>
    </source>
</evidence>
<dbReference type="InterPro" id="IPR058533">
    <property type="entry name" value="Cation_efflux_TM"/>
</dbReference>
<dbReference type="OrthoDB" id="9799649at2"/>
<dbReference type="RefSeq" id="WP_090272822.1">
    <property type="nucleotide sequence ID" value="NZ_LT629748.1"/>
</dbReference>
<name>A0A1H1QY79_9GAMM</name>
<feature type="domain" description="Cation efflux protein transmembrane" evidence="6">
    <location>
        <begin position="16"/>
        <end position="186"/>
    </location>
</feature>
<evidence type="ECO:0000256" key="1">
    <source>
        <dbReference type="ARBA" id="ARBA00004141"/>
    </source>
</evidence>
<keyword evidence="8" id="KW-1185">Reference proteome</keyword>
<dbReference type="Proteomes" id="UP000243426">
    <property type="component" value="Chromosome I"/>
</dbReference>
<reference evidence="8" key="1">
    <citation type="submission" date="2016-10" db="EMBL/GenBank/DDBJ databases">
        <authorList>
            <person name="Varghese N."/>
            <person name="Submissions S."/>
        </authorList>
    </citation>
    <scope>NUCLEOTIDE SEQUENCE [LARGE SCALE GENOMIC DNA]</scope>
    <source>
        <strain evidence="8">2SM5</strain>
    </source>
</reference>
<gene>
    <name evidence="7" type="ORF">SAMN05216198_1609</name>
</gene>
<feature type="transmembrane region" description="Helical" evidence="5">
    <location>
        <begin position="165"/>
        <end position="183"/>
    </location>
</feature>
<dbReference type="AlphaFoldDB" id="A0A1H1QY79"/>
<keyword evidence="4 5" id="KW-0472">Membrane</keyword>
<feature type="transmembrane region" description="Helical" evidence="5">
    <location>
        <begin position="12"/>
        <end position="32"/>
    </location>
</feature>
<proteinExistence type="predicted"/>
<dbReference type="Pfam" id="PF01545">
    <property type="entry name" value="Cation_efflux"/>
    <property type="match status" value="1"/>
</dbReference>
<feature type="transmembrane region" description="Helical" evidence="5">
    <location>
        <begin position="142"/>
        <end position="159"/>
    </location>
</feature>
<keyword evidence="2 5" id="KW-0812">Transmembrane</keyword>
<accession>A0A1H1QY79</accession>
<evidence type="ECO:0000256" key="5">
    <source>
        <dbReference type="SAM" id="Phobius"/>
    </source>
</evidence>